<gene>
    <name evidence="1" type="ORF">SBA5_120002</name>
</gene>
<accession>A0A2N9L3P1</accession>
<evidence type="ECO:0000313" key="1">
    <source>
        <dbReference type="EMBL" id="SPE17926.1"/>
    </source>
</evidence>
<reference evidence="2" key="1">
    <citation type="submission" date="2018-02" db="EMBL/GenBank/DDBJ databases">
        <authorList>
            <person name="Hausmann B."/>
        </authorList>
    </citation>
    <scope>NUCLEOTIDE SEQUENCE [LARGE SCALE GENOMIC DNA]</scope>
    <source>
        <strain evidence="2">Peat soil MAG SbA5</strain>
    </source>
</reference>
<organism evidence="1 2">
    <name type="scientific">Candidatus Sulfuritelmatomonas gaucii</name>
    <dbReference type="NCBI Taxonomy" id="2043161"/>
    <lineage>
        <taxon>Bacteria</taxon>
        <taxon>Pseudomonadati</taxon>
        <taxon>Acidobacteriota</taxon>
        <taxon>Terriglobia</taxon>
        <taxon>Terriglobales</taxon>
        <taxon>Acidobacteriaceae</taxon>
        <taxon>Candidatus Sulfuritelmatomonas</taxon>
    </lineage>
</organism>
<sequence length="59" mass="6828">MRDKPIATKAPRASIHNVMTEVQRANGRLEWLDMRLEKIEKAVQKIRGDITAIREQGEQ</sequence>
<name>A0A2N9L3P1_9BACT</name>
<dbReference type="Proteomes" id="UP000239735">
    <property type="component" value="Unassembled WGS sequence"/>
</dbReference>
<dbReference type="EMBL" id="OKRB01000024">
    <property type="protein sequence ID" value="SPE17926.1"/>
    <property type="molecule type" value="Genomic_DNA"/>
</dbReference>
<protein>
    <submittedName>
        <fullName evidence="1">Uncharacterized protein</fullName>
    </submittedName>
</protein>
<dbReference type="AlphaFoldDB" id="A0A2N9L3P1"/>
<evidence type="ECO:0000313" key="2">
    <source>
        <dbReference type="Proteomes" id="UP000239735"/>
    </source>
</evidence>
<proteinExistence type="predicted"/>